<dbReference type="PANTHER" id="PTHR43685">
    <property type="entry name" value="GLYCOSYLTRANSFERASE"/>
    <property type="match status" value="1"/>
</dbReference>
<evidence type="ECO:0000313" key="2">
    <source>
        <dbReference type="EMBL" id="QAY68906.1"/>
    </source>
</evidence>
<dbReference type="CDD" id="cd00761">
    <property type="entry name" value="Glyco_tranf_GTA_type"/>
    <property type="match status" value="1"/>
</dbReference>
<dbReference type="AlphaFoldDB" id="A0A4P6F124"/>
<evidence type="ECO:0000313" key="3">
    <source>
        <dbReference type="Proteomes" id="UP000292118"/>
    </source>
</evidence>
<dbReference type="SUPFAM" id="SSF53448">
    <property type="entry name" value="Nucleotide-diphospho-sugar transferases"/>
    <property type="match status" value="1"/>
</dbReference>
<dbReference type="Proteomes" id="UP000292118">
    <property type="component" value="Chromosome"/>
</dbReference>
<reference evidence="2 3" key="1">
    <citation type="submission" date="2019-01" db="EMBL/GenBank/DDBJ databases">
        <title>Genome sequencing of strain FW10M-9.</title>
        <authorList>
            <person name="Heo J."/>
            <person name="Kim S.-J."/>
            <person name="Kim J.-S."/>
            <person name="Hong S.-B."/>
            <person name="Kwon S.-W."/>
        </authorList>
    </citation>
    <scope>NUCLEOTIDE SEQUENCE [LARGE SCALE GENOMIC DNA]</scope>
    <source>
        <strain evidence="2 3">FW10M-9</strain>
    </source>
</reference>
<dbReference type="EMBL" id="CP035493">
    <property type="protein sequence ID" value="QAY68906.1"/>
    <property type="molecule type" value="Genomic_DNA"/>
</dbReference>
<dbReference type="GO" id="GO:0016740">
    <property type="term" value="F:transferase activity"/>
    <property type="evidence" value="ECO:0007669"/>
    <property type="project" value="UniProtKB-KW"/>
</dbReference>
<dbReference type="RefSeq" id="WP_129186307.1">
    <property type="nucleotide sequence ID" value="NZ_CP035493.1"/>
</dbReference>
<name>A0A4P6F124_9MICO</name>
<dbReference type="Gene3D" id="3.90.550.10">
    <property type="entry name" value="Spore Coat Polysaccharide Biosynthesis Protein SpsA, Chain A"/>
    <property type="match status" value="1"/>
</dbReference>
<accession>A0A4P6F124</accession>
<evidence type="ECO:0000259" key="1">
    <source>
        <dbReference type="Pfam" id="PF00535"/>
    </source>
</evidence>
<sequence>MSQPDAPGRSAVRATVFIPVYNGVGDHLEETLAALFAQRPPFEWNVLAIDSGSSDRSVGVLEEFAAREPRLTVKQIPNSEFSHGRTRQQAAELADGEFVVYLSQDAVPEGEHWLERMIAAFSVADNVVGVLGRQVPRPGCFPLQKRDILTAFAAQGVDHTYTVYNGESLDLGRAKFYSDVCSAARRSTLLGDVPYRDVAYAEDQAFGTDLIEAGYVKVYAGAAAVIHSNDIALRDYKRRILDEWAGLESTGITLGHPGRKWLLRELTVVTARDIVFTLRDSQYTWKQKVRYVLTAPAYRYSRWKGMVLAYEGAHHHSLEARKRS</sequence>
<feature type="domain" description="Glycosyltransferase 2-like" evidence="1">
    <location>
        <begin position="15"/>
        <end position="135"/>
    </location>
</feature>
<dbReference type="OrthoDB" id="9810303at2"/>
<dbReference type="InterPro" id="IPR050834">
    <property type="entry name" value="Glycosyltransf_2"/>
</dbReference>
<dbReference type="KEGG" id="xya:ET471_01650"/>
<proteinExistence type="predicted"/>
<keyword evidence="3" id="KW-1185">Reference proteome</keyword>
<dbReference type="PANTHER" id="PTHR43685:SF13">
    <property type="entry name" value="O ANTIGEN BIOSYNTHESIS RHAMNOSYLTRANSFERASE RFBN"/>
    <property type="match status" value="1"/>
</dbReference>
<protein>
    <submittedName>
        <fullName evidence="2">Glycosyltransferase family 2 protein</fullName>
    </submittedName>
</protein>
<dbReference type="InterPro" id="IPR029044">
    <property type="entry name" value="Nucleotide-diphossugar_trans"/>
</dbReference>
<gene>
    <name evidence="2" type="ORF">ET471_01650</name>
</gene>
<dbReference type="InterPro" id="IPR001173">
    <property type="entry name" value="Glyco_trans_2-like"/>
</dbReference>
<keyword evidence="2" id="KW-0808">Transferase</keyword>
<dbReference type="Pfam" id="PF00535">
    <property type="entry name" value="Glycos_transf_2"/>
    <property type="match status" value="1"/>
</dbReference>
<dbReference type="GO" id="GO:0044010">
    <property type="term" value="P:single-species biofilm formation"/>
    <property type="evidence" value="ECO:0007669"/>
    <property type="project" value="TreeGrafter"/>
</dbReference>
<organism evidence="2 3">
    <name type="scientific">Xylanimonas protaetiae</name>
    <dbReference type="NCBI Taxonomy" id="2509457"/>
    <lineage>
        <taxon>Bacteria</taxon>
        <taxon>Bacillati</taxon>
        <taxon>Actinomycetota</taxon>
        <taxon>Actinomycetes</taxon>
        <taxon>Micrococcales</taxon>
        <taxon>Promicromonosporaceae</taxon>
        <taxon>Xylanimonas</taxon>
    </lineage>
</organism>